<reference evidence="2 3" key="1">
    <citation type="journal article" date="2019" name="Int. J. Syst. Evol. Microbiol.">
        <title>The Global Catalogue of Microorganisms (GCM) 10K type strain sequencing project: providing services to taxonomists for standard genome sequencing and annotation.</title>
        <authorList>
            <consortium name="The Broad Institute Genomics Platform"/>
            <consortium name="The Broad Institute Genome Sequencing Center for Infectious Disease"/>
            <person name="Wu L."/>
            <person name="Ma J."/>
        </authorList>
    </citation>
    <scope>NUCLEOTIDE SEQUENCE [LARGE SCALE GENOMIC DNA]</scope>
    <source>
        <strain evidence="2 3">RDMS1</strain>
    </source>
</reference>
<keyword evidence="3" id="KW-1185">Reference proteome</keyword>
<protein>
    <submittedName>
        <fullName evidence="2">Uncharacterized protein</fullName>
    </submittedName>
</protein>
<feature type="compositionally biased region" description="Polar residues" evidence="1">
    <location>
        <begin position="123"/>
        <end position="137"/>
    </location>
</feature>
<dbReference type="Proteomes" id="UP001596417">
    <property type="component" value="Unassembled WGS sequence"/>
</dbReference>
<proteinExistence type="predicted"/>
<dbReference type="RefSeq" id="WP_390206856.1">
    <property type="nucleotide sequence ID" value="NZ_JBHTAX010000005.1"/>
</dbReference>
<evidence type="ECO:0000256" key="1">
    <source>
        <dbReference type="SAM" id="MobiDB-lite"/>
    </source>
</evidence>
<evidence type="ECO:0000313" key="2">
    <source>
        <dbReference type="EMBL" id="MFC7192697.1"/>
    </source>
</evidence>
<evidence type="ECO:0000313" key="3">
    <source>
        <dbReference type="Proteomes" id="UP001596417"/>
    </source>
</evidence>
<organism evidence="2 3">
    <name type="scientific">Halocatena marina</name>
    <dbReference type="NCBI Taxonomy" id="2934937"/>
    <lineage>
        <taxon>Archaea</taxon>
        <taxon>Methanobacteriati</taxon>
        <taxon>Methanobacteriota</taxon>
        <taxon>Stenosarchaea group</taxon>
        <taxon>Halobacteria</taxon>
        <taxon>Halobacteriales</taxon>
        <taxon>Natronomonadaceae</taxon>
        <taxon>Halocatena</taxon>
    </lineage>
</organism>
<feature type="region of interest" description="Disordered" evidence="1">
    <location>
        <begin position="100"/>
        <end position="146"/>
    </location>
</feature>
<name>A0ABD5YUU6_9EURY</name>
<accession>A0ABD5YUU6</accession>
<gene>
    <name evidence="2" type="ORF">ACFQL7_24745</name>
</gene>
<dbReference type="EMBL" id="JBHTAX010000005">
    <property type="protein sequence ID" value="MFC7192697.1"/>
    <property type="molecule type" value="Genomic_DNA"/>
</dbReference>
<dbReference type="AlphaFoldDB" id="A0ABD5YUU6"/>
<comment type="caution">
    <text evidence="2">The sequence shown here is derived from an EMBL/GenBank/DDBJ whole genome shotgun (WGS) entry which is preliminary data.</text>
</comment>
<sequence>MINHRFVYRFFRENNIAAENEYCGELTLTDISAESTGKLEVGITVNVDENRQVMVELHAADATVSERIPLEELGYDHEFTRQVAPGVIARDRRLVPLASRTGFSDSTHGHSVGEVNHTPPPKNETSPSPVQSNTHPPSSRLRRGRDMSNSSFLCEIRSREHSLTLPTATFAAESKR</sequence>